<name>A0ABM8ABC9_9DEIO</name>
<dbReference type="SUPFAM" id="SSF54427">
    <property type="entry name" value="NTF2-like"/>
    <property type="match status" value="1"/>
</dbReference>
<sequence>MIPRAALFVGLTLLPSAALAQRTPQELAQALQTAARAGDAAAYRDLLAPNGTFTVEGANFAADLARRAPADVTYTLGDLRQQGSRATANLTLVWTRVPEGKGPAEGQATRVTLPVGLVRVGEVWRYAGEAFRPLKTDTGTLLALDVPGLPERVAPLAPLLPRAAREVQNVLGLTVPPDAVVKVYPDSPILSASVYLSLPPVAGWNEPGEAIKLVLAGGTPAEVEGTTLRVLTHEFTHLAVGLAAGPGRDKRIPWWLHEGLANFAARAFVPGRSWQAWHSRASAYAKSGWVPLSELADFPSVPENRWDNAYRQGLGVVEFLAQTRGKGEPWRLTQAFAETGDANAAARATGFPSFTALEAAARAWLAGG</sequence>
<dbReference type="Proteomes" id="UP001064971">
    <property type="component" value="Chromosome"/>
</dbReference>
<protein>
    <recommendedName>
        <fullName evidence="4">Peptidase MA-like domain-containing protein</fullName>
    </recommendedName>
</protein>
<accession>A0ABM8ABC9</accession>
<dbReference type="EMBL" id="AP026560">
    <property type="protein sequence ID" value="BDP41071.1"/>
    <property type="molecule type" value="Genomic_DNA"/>
</dbReference>
<organism evidence="2 3">
    <name type="scientific">Deinococcus aetherius</name>
    <dbReference type="NCBI Taxonomy" id="200252"/>
    <lineage>
        <taxon>Bacteria</taxon>
        <taxon>Thermotogati</taxon>
        <taxon>Deinococcota</taxon>
        <taxon>Deinococci</taxon>
        <taxon>Deinococcales</taxon>
        <taxon>Deinococcaceae</taxon>
        <taxon>Deinococcus</taxon>
    </lineage>
</organism>
<feature type="chain" id="PRO_5046608018" description="Peptidase MA-like domain-containing protein" evidence="1">
    <location>
        <begin position="21"/>
        <end position="368"/>
    </location>
</feature>
<gene>
    <name evidence="2" type="ORF">DAETH_10400</name>
</gene>
<keyword evidence="3" id="KW-1185">Reference proteome</keyword>
<keyword evidence="1" id="KW-0732">Signal</keyword>
<reference evidence="2" key="1">
    <citation type="submission" date="2022-07" db="EMBL/GenBank/DDBJ databases">
        <title>Complete Genome Sequence of the Radioresistant Bacterium Deinococcus aetherius ST0316, Isolated from the Air Dust collected in Lower Stratosphere above Japan.</title>
        <authorList>
            <person name="Satoh K."/>
            <person name="Hagiwara K."/>
            <person name="Katsumata K."/>
            <person name="Kubo A."/>
            <person name="Yokobori S."/>
            <person name="Yamagishi A."/>
            <person name="Oono Y."/>
            <person name="Narumi I."/>
        </authorList>
    </citation>
    <scope>NUCLEOTIDE SEQUENCE</scope>
    <source>
        <strain evidence="2">ST0316</strain>
    </source>
</reference>
<evidence type="ECO:0000313" key="3">
    <source>
        <dbReference type="Proteomes" id="UP001064971"/>
    </source>
</evidence>
<feature type="signal peptide" evidence="1">
    <location>
        <begin position="1"/>
        <end position="20"/>
    </location>
</feature>
<evidence type="ECO:0000313" key="2">
    <source>
        <dbReference type="EMBL" id="BDP41071.1"/>
    </source>
</evidence>
<dbReference type="InterPro" id="IPR032710">
    <property type="entry name" value="NTF2-like_dom_sf"/>
</dbReference>
<evidence type="ECO:0000256" key="1">
    <source>
        <dbReference type="SAM" id="SignalP"/>
    </source>
</evidence>
<evidence type="ECO:0008006" key="4">
    <source>
        <dbReference type="Google" id="ProtNLM"/>
    </source>
</evidence>
<dbReference type="RefSeq" id="WP_264776857.1">
    <property type="nucleotide sequence ID" value="NZ_AP026560.1"/>
</dbReference>
<proteinExistence type="predicted"/>